<dbReference type="NCBIfam" id="NF002114">
    <property type="entry name" value="PRK00951.2-4"/>
    <property type="match status" value="1"/>
</dbReference>
<accession>A0ABZ0KSK6</accession>
<dbReference type="Gene3D" id="3.30.230.40">
    <property type="entry name" value="Imidazole glycerol phosphate dehydratase, domain 1"/>
    <property type="match status" value="2"/>
</dbReference>
<organism evidence="6 7">
    <name type="scientific">Sporosarcina jeotgali</name>
    <dbReference type="NCBI Taxonomy" id="3020056"/>
    <lineage>
        <taxon>Bacteria</taxon>
        <taxon>Bacillati</taxon>
        <taxon>Bacillota</taxon>
        <taxon>Bacilli</taxon>
        <taxon>Bacillales</taxon>
        <taxon>Caryophanaceae</taxon>
        <taxon>Sporosarcina</taxon>
    </lineage>
</organism>
<evidence type="ECO:0000313" key="6">
    <source>
        <dbReference type="EMBL" id="WOV83319.1"/>
    </source>
</evidence>
<name>A0ABZ0KSK6_9BACL</name>
<evidence type="ECO:0000256" key="3">
    <source>
        <dbReference type="ARBA" id="ARBA00023102"/>
    </source>
</evidence>
<dbReference type="Pfam" id="PF00475">
    <property type="entry name" value="IGPD"/>
    <property type="match status" value="1"/>
</dbReference>
<evidence type="ECO:0000256" key="1">
    <source>
        <dbReference type="ARBA" id="ARBA00005047"/>
    </source>
</evidence>
<dbReference type="InterPro" id="IPR020568">
    <property type="entry name" value="Ribosomal_Su5_D2-typ_SF"/>
</dbReference>
<evidence type="ECO:0000313" key="7">
    <source>
        <dbReference type="Proteomes" id="UP001303532"/>
    </source>
</evidence>
<keyword evidence="4 5" id="KW-0456">Lyase</keyword>
<dbReference type="SUPFAM" id="SSF54211">
    <property type="entry name" value="Ribosomal protein S5 domain 2-like"/>
    <property type="match status" value="2"/>
</dbReference>
<dbReference type="PROSITE" id="PS00955">
    <property type="entry name" value="IGP_DEHYDRATASE_2"/>
    <property type="match status" value="1"/>
</dbReference>
<evidence type="ECO:0000256" key="5">
    <source>
        <dbReference type="HAMAP-Rule" id="MF_00076"/>
    </source>
</evidence>
<protein>
    <recommendedName>
        <fullName evidence="5">Imidazoleglycerol-phosphate dehydratase</fullName>
        <shortName evidence="5">IGPD</shortName>
        <ecNumber evidence="5">4.2.1.19</ecNumber>
    </recommendedName>
</protein>
<keyword evidence="7" id="KW-1185">Reference proteome</keyword>
<dbReference type="EC" id="4.2.1.19" evidence="5"/>
<evidence type="ECO:0000256" key="2">
    <source>
        <dbReference type="ARBA" id="ARBA00022605"/>
    </source>
</evidence>
<sequence length="193" mass="21187">MRTSTIERKTAETDIKMKFALDGSGKSDIHTGVGFLDHMLVLATMHGGLDLQVTCKGDLETDQHHSVEDVGIAFGTAFKESLGTKESIERYASVTVPMDEALSAVTMDISGRSFLVYHVDGLKDKIGDFDTELVEEFFLAFTRHAGVTLHINLQYGKNSHHILESIFKGFGRAIRIAAAKNERKGIPSTKGML</sequence>
<dbReference type="NCBIfam" id="NF002111">
    <property type="entry name" value="PRK00951.2-1"/>
    <property type="match status" value="1"/>
</dbReference>
<evidence type="ECO:0000256" key="4">
    <source>
        <dbReference type="ARBA" id="ARBA00023239"/>
    </source>
</evidence>
<dbReference type="CDD" id="cd07914">
    <property type="entry name" value="IGPD"/>
    <property type="match status" value="1"/>
</dbReference>
<reference evidence="6 7" key="1">
    <citation type="submission" date="2023-01" db="EMBL/GenBank/DDBJ databases">
        <title>Sporosarcina sp. nov., isolated from Korean tranditional fermented seafood 'Jeotgal'.</title>
        <authorList>
            <person name="Yang A.-I."/>
        </authorList>
    </citation>
    <scope>NUCLEOTIDE SEQUENCE [LARGE SCALE GENOMIC DNA]</scope>
    <source>
        <strain evidence="6 7">B2O-1</strain>
    </source>
</reference>
<proteinExistence type="inferred from homology"/>
<dbReference type="HAMAP" id="MF_00076">
    <property type="entry name" value="HisB"/>
    <property type="match status" value="1"/>
</dbReference>
<dbReference type="PANTHER" id="PTHR23133:SF2">
    <property type="entry name" value="IMIDAZOLEGLYCEROL-PHOSPHATE DEHYDRATASE"/>
    <property type="match status" value="1"/>
</dbReference>
<dbReference type="EMBL" id="CP116341">
    <property type="protein sequence ID" value="WOV83319.1"/>
    <property type="molecule type" value="Genomic_DNA"/>
</dbReference>
<comment type="catalytic activity">
    <reaction evidence="5">
        <text>D-erythro-1-(imidazol-4-yl)glycerol 3-phosphate = 3-(imidazol-4-yl)-2-oxopropyl phosphate + H2O</text>
        <dbReference type="Rhea" id="RHEA:11040"/>
        <dbReference type="ChEBI" id="CHEBI:15377"/>
        <dbReference type="ChEBI" id="CHEBI:57766"/>
        <dbReference type="ChEBI" id="CHEBI:58278"/>
        <dbReference type="EC" id="4.2.1.19"/>
    </reaction>
</comment>
<dbReference type="InterPro" id="IPR038494">
    <property type="entry name" value="IGPD_sf"/>
</dbReference>
<dbReference type="GO" id="GO:0004424">
    <property type="term" value="F:imidazoleglycerol-phosphate dehydratase activity"/>
    <property type="evidence" value="ECO:0007669"/>
    <property type="project" value="UniProtKB-EC"/>
</dbReference>
<comment type="subcellular location">
    <subcellularLocation>
        <location evidence="5">Cytoplasm</location>
    </subcellularLocation>
</comment>
<dbReference type="InterPro" id="IPR020565">
    <property type="entry name" value="ImidazoleglycerP_deHydtase_CS"/>
</dbReference>
<dbReference type="Proteomes" id="UP001303532">
    <property type="component" value="Chromosome"/>
</dbReference>
<keyword evidence="2 5" id="KW-0028">Amino-acid biosynthesis</keyword>
<keyword evidence="3 5" id="KW-0368">Histidine biosynthesis</keyword>
<dbReference type="InterPro" id="IPR000807">
    <property type="entry name" value="ImidazoleglycerolP_deHydtase"/>
</dbReference>
<dbReference type="RefSeq" id="WP_323691006.1">
    <property type="nucleotide sequence ID" value="NZ_CP116341.1"/>
</dbReference>
<comment type="pathway">
    <text evidence="1 5">Amino-acid biosynthesis; L-histidine biosynthesis; L-histidine from 5-phospho-alpha-D-ribose 1-diphosphate: step 6/9.</text>
</comment>
<dbReference type="PANTHER" id="PTHR23133">
    <property type="entry name" value="IMIDAZOLEGLYCEROL-PHOSPHATE DEHYDRATASE HIS7"/>
    <property type="match status" value="1"/>
</dbReference>
<gene>
    <name evidence="5 6" type="primary">hisB</name>
    <name evidence="6" type="ORF">PGH26_10320</name>
</gene>
<keyword evidence="5" id="KW-0963">Cytoplasm</keyword>
<comment type="similarity">
    <text evidence="5">Belongs to the imidazoleglycerol-phosphate dehydratase family.</text>
</comment>